<evidence type="ECO:0008006" key="3">
    <source>
        <dbReference type="Google" id="ProtNLM"/>
    </source>
</evidence>
<gene>
    <name evidence="1" type="ORF">DWB61_00265</name>
</gene>
<dbReference type="AlphaFoldDB" id="A0A425Y7V3"/>
<dbReference type="Proteomes" id="UP000285794">
    <property type="component" value="Unassembled WGS sequence"/>
</dbReference>
<dbReference type="RefSeq" id="WP_125028768.1">
    <property type="nucleotide sequence ID" value="NZ_JAPXVP010000001.1"/>
</dbReference>
<protein>
    <recommendedName>
        <fullName evidence="3">TonB-dependent receptor</fullName>
    </recommendedName>
</protein>
<keyword evidence="2" id="KW-1185">Reference proteome</keyword>
<proteinExistence type="predicted"/>
<dbReference type="EMBL" id="QQWG01000001">
    <property type="protein sequence ID" value="RRG24487.1"/>
    <property type="molecule type" value="Genomic_DNA"/>
</dbReference>
<reference evidence="1 2" key="1">
    <citation type="submission" date="2018-07" db="EMBL/GenBank/DDBJ databases">
        <title>Draft genome sequence of Ancylomarina sp. M1P.</title>
        <authorList>
            <person name="Yadav S."/>
            <person name="Villanueva L."/>
            <person name="Damste J.S.S."/>
        </authorList>
    </citation>
    <scope>NUCLEOTIDE SEQUENCE [LARGE SCALE GENOMIC DNA]</scope>
    <source>
        <strain evidence="1 2">M1P</strain>
    </source>
</reference>
<dbReference type="OrthoDB" id="603275at2"/>
<evidence type="ECO:0000313" key="1">
    <source>
        <dbReference type="EMBL" id="RRG24487.1"/>
    </source>
</evidence>
<evidence type="ECO:0000313" key="2">
    <source>
        <dbReference type="Proteomes" id="UP000285794"/>
    </source>
</evidence>
<name>A0A425Y7V3_9BACT</name>
<comment type="caution">
    <text evidence="1">The sequence shown here is derived from an EMBL/GenBank/DDBJ whole genome shotgun (WGS) entry which is preliminary data.</text>
</comment>
<accession>A0A425Y7V3</accession>
<dbReference type="SUPFAM" id="SSF56935">
    <property type="entry name" value="Porins"/>
    <property type="match status" value="1"/>
</dbReference>
<organism evidence="1 2">
    <name type="scientific">Ancylomarina euxinus</name>
    <dbReference type="NCBI Taxonomy" id="2283627"/>
    <lineage>
        <taxon>Bacteria</taxon>
        <taxon>Pseudomonadati</taxon>
        <taxon>Bacteroidota</taxon>
        <taxon>Bacteroidia</taxon>
        <taxon>Marinilabiliales</taxon>
        <taxon>Marinifilaceae</taxon>
        <taxon>Ancylomarina</taxon>
    </lineage>
</organism>
<sequence length="880" mass="101819">MIRILLSLVLLVISSFVFSQSTVKGYLESDKKNSVEGIIVSLHNDSISKKFLTYCISDTKGYFELNYSEDYIGKTLRMRSLSYQDTCILLVNKQEAYHIKLKAQIQKLKEVSVRSTPIFSKGDTTTYIAGVFAQKRDFSIGDVISRMPGFDLAGNGKITYQGREIEKYYIEGSDLLEERYSLANRNLPHKAVAAVEVLHNHQSKKVFENKISTDQTSINIKLKKSVAFTGTAQLGAAYKPLGRYVNITPMMFSKKYQFIGSIQSNDIGDDLSSNINTLSFKDGELQGMEKHRSTFLGLPALFYPKVNKSRFLMNDANFVSINALRKLDNQSELKINTAYLADHIEEQKRNKTTYFLDDALFTTNEKFVNNFKNRSFFADLNLKRNLSSIYLNNKLGYIQYRDKAKAIITGDQQQIIEAKTPHKSLYNIFDCTIPFEKNFATVFSSVDINESDEDLFFSPSVFPNVLDYGNDLSVSHQNLKNTSIVSRNHIQFGRSVKSFVLQSKIGFNYERQDLKTSMFSGQDLLDYNLLQNNILWDKTNYLFEPSIKYEGRKLKMTLDLPLDYSYLDFEDKQYKSRIKQNDLLFKPRLFISYQWNSYISSKINLRSSESIGDPNRMMQGNVVYDHRTMRSRVAQIDGDKRKSANIYISYRNSISGVFANLSYNKKQTDKDFMTDTEIISPGVFSYSLIAKANRSTSDLISGKISYYWHNMHLNLDYKSSFMKQKSNYLLSGDLKDFDINMYSNSFKMSFDKWQFLALDYDFSLSTNKQASNGNETKSIEQKHKARICYYLDSRQWIELRPEYSVLNHSVNDTQEALFTDLTYSYTPKGSRISYLLECRNIFNNRYVYSTYDSSLSMVYNEFNLRPRQFVARVRITFGKN</sequence>